<dbReference type="CDD" id="cd02440">
    <property type="entry name" value="AdoMet_MTases"/>
    <property type="match status" value="1"/>
</dbReference>
<gene>
    <name evidence="3" type="primary">rsmD</name>
    <name evidence="3" type="ORF">QQ91_0019725</name>
</gene>
<dbReference type="Proteomes" id="UP000031561">
    <property type="component" value="Unassembled WGS sequence"/>
</dbReference>
<keyword evidence="2 3" id="KW-0808">Transferase</keyword>
<dbReference type="NCBIfam" id="TIGR00095">
    <property type="entry name" value="16S rRNA (guanine(966)-N(2))-methyltransferase RsmD"/>
    <property type="match status" value="1"/>
</dbReference>
<dbReference type="EMBL" id="JTHE03000109">
    <property type="protein sequence ID" value="MCM1985054.1"/>
    <property type="molecule type" value="Genomic_DNA"/>
</dbReference>
<evidence type="ECO:0000256" key="2">
    <source>
        <dbReference type="ARBA" id="ARBA00022679"/>
    </source>
</evidence>
<keyword evidence="4" id="KW-1185">Reference proteome</keyword>
<dbReference type="InterPro" id="IPR029063">
    <property type="entry name" value="SAM-dependent_MTases_sf"/>
</dbReference>
<dbReference type="AlphaFoldDB" id="A0ABD4T9C8"/>
<dbReference type="EC" id="2.1.1.171" evidence="3"/>
<evidence type="ECO:0000313" key="4">
    <source>
        <dbReference type="Proteomes" id="UP000031561"/>
    </source>
</evidence>
<dbReference type="SUPFAM" id="SSF53335">
    <property type="entry name" value="S-adenosyl-L-methionine-dependent methyltransferases"/>
    <property type="match status" value="1"/>
</dbReference>
<accession>A0ABD4T9C8</accession>
<dbReference type="InterPro" id="IPR002052">
    <property type="entry name" value="DNA_methylase_N6_adenine_CS"/>
</dbReference>
<dbReference type="InterPro" id="IPR004398">
    <property type="entry name" value="RNA_MeTrfase_RsmD"/>
</dbReference>
<name>A0ABD4T9C8_9CYAN</name>
<protein>
    <submittedName>
        <fullName evidence="3">16S rRNA (Guanine(966)-N(2))-methyltransferase RsmD</fullName>
        <ecNumber evidence="3">2.1.1.171</ecNumber>
    </submittedName>
</protein>
<keyword evidence="1 3" id="KW-0489">Methyltransferase</keyword>
<proteinExistence type="predicted"/>
<comment type="caution">
    <text evidence="3">The sequence shown here is derived from an EMBL/GenBank/DDBJ whole genome shotgun (WGS) entry which is preliminary data.</text>
</comment>
<dbReference type="PANTHER" id="PTHR43542">
    <property type="entry name" value="METHYLTRANSFERASE"/>
    <property type="match status" value="1"/>
</dbReference>
<dbReference type="PROSITE" id="PS00092">
    <property type="entry name" value="N6_MTASE"/>
    <property type="match status" value="1"/>
</dbReference>
<reference evidence="3 4" key="1">
    <citation type="journal article" date="2015" name="Genome Announc.">
        <title>Draft Genome Sequence of Filamentous Marine Cyanobacterium Lyngbya confervoides Strain BDU141951.</title>
        <authorList>
            <person name="Chandrababunaidu M.M."/>
            <person name="Sen D."/>
            <person name="Tripathy S."/>
        </authorList>
    </citation>
    <scope>NUCLEOTIDE SEQUENCE [LARGE SCALE GENOMIC DNA]</scope>
    <source>
        <strain evidence="3 4">BDU141951</strain>
    </source>
</reference>
<dbReference type="Pfam" id="PF03602">
    <property type="entry name" value="Cons_hypoth95"/>
    <property type="match status" value="1"/>
</dbReference>
<organism evidence="3 4">
    <name type="scientific">Lyngbya confervoides BDU141951</name>
    <dbReference type="NCBI Taxonomy" id="1574623"/>
    <lineage>
        <taxon>Bacteria</taxon>
        <taxon>Bacillati</taxon>
        <taxon>Cyanobacteriota</taxon>
        <taxon>Cyanophyceae</taxon>
        <taxon>Oscillatoriophycideae</taxon>
        <taxon>Oscillatoriales</taxon>
        <taxon>Microcoleaceae</taxon>
        <taxon>Lyngbya</taxon>
    </lineage>
</organism>
<dbReference type="PANTHER" id="PTHR43542:SF1">
    <property type="entry name" value="METHYLTRANSFERASE"/>
    <property type="match status" value="1"/>
</dbReference>
<sequence>MTLRIYGKRTIQTLPGSLTRPTAAKVRESIFNIWAERIPNCRWLDLCSGSGAMGAEALMRGAREVTGIERYAPACKIIRENWQRVSRSDQKFVVLRGDVCKMLLKLQPAYDLIYFDPPYQSQLYEPVLEILGERRLLNAAGAIASEHDRQIQLPDRIGALQVFQQRTYGNTRLTFYRYGVAADSR</sequence>
<dbReference type="PIRSF" id="PIRSF004553">
    <property type="entry name" value="CHP00095"/>
    <property type="match status" value="1"/>
</dbReference>
<evidence type="ECO:0000256" key="1">
    <source>
        <dbReference type="ARBA" id="ARBA00022603"/>
    </source>
</evidence>
<dbReference type="Gene3D" id="3.40.50.150">
    <property type="entry name" value="Vaccinia Virus protein VP39"/>
    <property type="match status" value="1"/>
</dbReference>
<evidence type="ECO:0000313" key="3">
    <source>
        <dbReference type="EMBL" id="MCM1985054.1"/>
    </source>
</evidence>
<dbReference type="GO" id="GO:0052913">
    <property type="term" value="F:16S rRNA (guanine(966)-N(2))-methyltransferase activity"/>
    <property type="evidence" value="ECO:0007669"/>
    <property type="project" value="UniProtKB-EC"/>
</dbReference>
<dbReference type="RefSeq" id="WP_166277742.1">
    <property type="nucleotide sequence ID" value="NZ_JTHE03000109.1"/>
</dbReference>